<dbReference type="Pfam" id="PF00111">
    <property type="entry name" value="Fer2"/>
    <property type="match status" value="1"/>
</dbReference>
<dbReference type="PROSITE" id="PS00197">
    <property type="entry name" value="2FE2S_FER_1"/>
    <property type="match status" value="1"/>
</dbReference>
<dbReference type="InterPro" id="IPR006058">
    <property type="entry name" value="2Fe2S_fd_BS"/>
</dbReference>
<dbReference type="AlphaFoldDB" id="A0A4T0V6Z9"/>
<gene>
    <name evidence="2" type="ORF">E5K04_01700</name>
</gene>
<comment type="caution">
    <text evidence="2">The sequence shown here is derived from an EMBL/GenBank/DDBJ whole genome shotgun (WGS) entry which is preliminary data.</text>
</comment>
<feature type="domain" description="2Fe-2S ferredoxin-type" evidence="1">
    <location>
        <begin position="2"/>
        <end position="111"/>
    </location>
</feature>
<dbReference type="PROSITE" id="PS51085">
    <property type="entry name" value="2FE2S_FER_2"/>
    <property type="match status" value="1"/>
</dbReference>
<dbReference type="CDD" id="cd00207">
    <property type="entry name" value="fer2"/>
    <property type="match status" value="1"/>
</dbReference>
<name>A0A4T0V6Z9_9NEIS</name>
<dbReference type="Gene3D" id="3.10.20.30">
    <property type="match status" value="1"/>
</dbReference>
<accession>A0A4T0V6Z9</accession>
<evidence type="ECO:0000313" key="3">
    <source>
        <dbReference type="Proteomes" id="UP000308891"/>
    </source>
</evidence>
<dbReference type="SUPFAM" id="SSF54292">
    <property type="entry name" value="2Fe-2S ferredoxin-like"/>
    <property type="match status" value="1"/>
</dbReference>
<keyword evidence="3" id="KW-1185">Reference proteome</keyword>
<dbReference type="EMBL" id="STGJ01000001">
    <property type="protein sequence ID" value="TIC87157.1"/>
    <property type="molecule type" value="Genomic_DNA"/>
</dbReference>
<dbReference type="Proteomes" id="UP000308891">
    <property type="component" value="Unassembled WGS sequence"/>
</dbReference>
<dbReference type="OrthoDB" id="9133614at2"/>
<protein>
    <submittedName>
        <fullName evidence="2">2Fe-2S iron-sulfur cluster binding domain-containing protein</fullName>
    </submittedName>
</protein>
<evidence type="ECO:0000259" key="1">
    <source>
        <dbReference type="PROSITE" id="PS51085"/>
    </source>
</evidence>
<dbReference type="GO" id="GO:0051537">
    <property type="term" value="F:2 iron, 2 sulfur cluster binding"/>
    <property type="evidence" value="ECO:0007669"/>
    <property type="project" value="InterPro"/>
</dbReference>
<organism evidence="2 3">
    <name type="scientific">Crenobacter intestini</name>
    <dbReference type="NCBI Taxonomy" id="2563443"/>
    <lineage>
        <taxon>Bacteria</taxon>
        <taxon>Pseudomonadati</taxon>
        <taxon>Pseudomonadota</taxon>
        <taxon>Betaproteobacteria</taxon>
        <taxon>Neisseriales</taxon>
        <taxon>Neisseriaceae</taxon>
        <taxon>Crenobacter</taxon>
    </lineage>
</organism>
<sequence length="111" mass="12187">MSRVRFFREGGAAPFAACDALPGTLLLDLARLEDIPLHWRCGQGTCGTCLVRLVHAGQPGEFTPGNRERNVLTRFGRAPCAAKVWPDTAETWRLACHVEVGETDLDVWLPA</sequence>
<proteinExistence type="predicted"/>
<dbReference type="RefSeq" id="WP_136551168.1">
    <property type="nucleotide sequence ID" value="NZ_STGJ01000001.1"/>
</dbReference>
<reference evidence="2 3" key="1">
    <citation type="submission" date="2019-04" db="EMBL/GenBank/DDBJ databases">
        <title>Crenobacter sp. nov.</title>
        <authorList>
            <person name="Shi S."/>
        </authorList>
    </citation>
    <scope>NUCLEOTIDE SEQUENCE [LARGE SCALE GENOMIC DNA]</scope>
    <source>
        <strain evidence="2 3">GY 70310</strain>
    </source>
</reference>
<dbReference type="InterPro" id="IPR001041">
    <property type="entry name" value="2Fe-2S_ferredoxin-type"/>
</dbReference>
<dbReference type="InterPro" id="IPR036010">
    <property type="entry name" value="2Fe-2S_ferredoxin-like_sf"/>
</dbReference>
<evidence type="ECO:0000313" key="2">
    <source>
        <dbReference type="EMBL" id="TIC87157.1"/>
    </source>
</evidence>
<dbReference type="InterPro" id="IPR012675">
    <property type="entry name" value="Beta-grasp_dom_sf"/>
</dbReference>